<reference evidence="10" key="1">
    <citation type="submission" date="2019-07" db="EMBL/GenBank/DDBJ databases">
        <title>Hyphodiscus hymeniophilus genome sequencing and assembly.</title>
        <authorList>
            <person name="Kramer G."/>
            <person name="Nodwell J."/>
        </authorList>
    </citation>
    <scope>NUCLEOTIDE SEQUENCE</scope>
    <source>
        <strain evidence="10">ATCC 34498</strain>
    </source>
</reference>
<feature type="transmembrane region" description="Helical" evidence="8">
    <location>
        <begin position="548"/>
        <end position="571"/>
    </location>
</feature>
<evidence type="ECO:0000256" key="5">
    <source>
        <dbReference type="ARBA" id="ARBA00023065"/>
    </source>
</evidence>
<feature type="region of interest" description="Disordered" evidence="7">
    <location>
        <begin position="141"/>
        <end position="197"/>
    </location>
</feature>
<dbReference type="Gene3D" id="3.40.50.80">
    <property type="entry name" value="Nucleotide-binding domain of ferredoxin-NADP reductase (FNR) module"/>
    <property type="match status" value="1"/>
</dbReference>
<dbReference type="PANTHER" id="PTHR32361:SF28">
    <property type="entry name" value="FRP1P"/>
    <property type="match status" value="1"/>
</dbReference>
<dbReference type="EMBL" id="VNKQ01000013">
    <property type="protein sequence ID" value="KAG0647051.1"/>
    <property type="molecule type" value="Genomic_DNA"/>
</dbReference>
<feature type="region of interest" description="Disordered" evidence="7">
    <location>
        <begin position="361"/>
        <end position="393"/>
    </location>
</feature>
<dbReference type="OrthoDB" id="17725at2759"/>
<keyword evidence="3 8" id="KW-0812">Transmembrane</keyword>
<dbReference type="PANTHER" id="PTHR32361">
    <property type="entry name" value="FERRIC/CUPRIC REDUCTASE TRANSMEMBRANE COMPONENT"/>
    <property type="match status" value="1"/>
</dbReference>
<accession>A0A9P6VFN1</accession>
<dbReference type="InterPro" id="IPR013112">
    <property type="entry name" value="FAD-bd_8"/>
</dbReference>
<dbReference type="SUPFAM" id="SSF52343">
    <property type="entry name" value="Ferredoxin reductase-like, C-terminal NADP-linked domain"/>
    <property type="match status" value="1"/>
</dbReference>
<dbReference type="InterPro" id="IPR017927">
    <property type="entry name" value="FAD-bd_FR_type"/>
</dbReference>
<evidence type="ECO:0000256" key="4">
    <source>
        <dbReference type="ARBA" id="ARBA00022989"/>
    </source>
</evidence>
<sequence>MAFIPTNAGCLTYYSLYTSCAATLQDSIYTTSAVWSCICFDSFGNYAPAVYDNAAASCWDYLQSIDSETSQAYVQYWTDFCTNPPFATTGTAPIISTSSAVSVTTTSSVSVETGSTMTPVTVSPGGIISSSAFLPTARSSASVPSIASPTPTLSNLSRSSSGRETSNGDSLTDSSSLSASNTDGGSGNSVASTSSTADGVKAGIAPDISRWPIGFWLANPKGFGHEIARFMFKIIHPGFQLSSRLSGTTLCNDIQFQVVLCDMESVWLREALRFSLKATAYTSSTDGDRGPPEQRDPKLRKLVEGIIYSRKYVPTYNLVILGFFVTLSVVHWSREAVRWSHRRSLRFRTLSATGAYDGETESIHPVVGKGTLDGDSDGPSSSGSSTLDGVSLSRKDIDEDEETPLLDRPHSHEAQTRRSIVSCFKSFLMYQPRPIPFFNKALPSNGMSLVILALFGLNIFYSFFHIKFTIFELFVLADRFGLLFVVNLPLLYLLAAKNQPLRVLTGCSYEFLNIFHRRLGEILCLQAFLHFAGMIMVWYTLFRPNKFGFIHFLFLPVILLGLGAFFSYEVLYFTSLASFRQRWYEIFLAMHIFLQIAGLILVFFHHSGGRPYVGAALGIFLVDRLGYRVGLKSTTVRADMKVMEDGETVKLSTHIIKKPLSSSFRMAGPAGRCIKDGWLATDHIFITVPSLGRSHLFQAHPFTIASAAPREEDDEHRLELLIRAQKGFSHDLLKRARHHNHLTIRIDGPYGSSHARTMLEDSELAIIIAGGSGIAVAWPLVHHLLGVARSTDTEIAPTSSLRRQKIVLVWVVHKKSHMSWIDSHKLVKAANNGVDIIVPPATEESGRPDLELMIDGLVDRYEVGQGKKVGVVASGPDSMGRLVRNTCAKLVKDGLDVDVTIEKFGW</sequence>
<evidence type="ECO:0000256" key="8">
    <source>
        <dbReference type="SAM" id="Phobius"/>
    </source>
</evidence>
<evidence type="ECO:0000259" key="9">
    <source>
        <dbReference type="PROSITE" id="PS51384"/>
    </source>
</evidence>
<dbReference type="AlphaFoldDB" id="A0A9P6VFN1"/>
<dbReference type="Pfam" id="PF01794">
    <property type="entry name" value="Ferric_reduct"/>
    <property type="match status" value="1"/>
</dbReference>
<evidence type="ECO:0000313" key="11">
    <source>
        <dbReference type="Proteomes" id="UP000785200"/>
    </source>
</evidence>
<dbReference type="InterPro" id="IPR039261">
    <property type="entry name" value="FNR_nucleotide-bd"/>
</dbReference>
<keyword evidence="2" id="KW-0813">Transport</keyword>
<organism evidence="10 11">
    <name type="scientific">Hyphodiscus hymeniophilus</name>
    <dbReference type="NCBI Taxonomy" id="353542"/>
    <lineage>
        <taxon>Eukaryota</taxon>
        <taxon>Fungi</taxon>
        <taxon>Dikarya</taxon>
        <taxon>Ascomycota</taxon>
        <taxon>Pezizomycotina</taxon>
        <taxon>Leotiomycetes</taxon>
        <taxon>Helotiales</taxon>
        <taxon>Hyphodiscaceae</taxon>
        <taxon>Hyphodiscus</taxon>
    </lineage>
</organism>
<dbReference type="GO" id="GO:0006826">
    <property type="term" value="P:iron ion transport"/>
    <property type="evidence" value="ECO:0007669"/>
    <property type="project" value="TreeGrafter"/>
</dbReference>
<evidence type="ECO:0000256" key="2">
    <source>
        <dbReference type="ARBA" id="ARBA00022448"/>
    </source>
</evidence>
<evidence type="ECO:0000256" key="1">
    <source>
        <dbReference type="ARBA" id="ARBA00004141"/>
    </source>
</evidence>
<dbReference type="CDD" id="cd06186">
    <property type="entry name" value="NOX_Duox_like_FAD_NADP"/>
    <property type="match status" value="1"/>
</dbReference>
<evidence type="ECO:0000256" key="7">
    <source>
        <dbReference type="SAM" id="MobiDB-lite"/>
    </source>
</evidence>
<keyword evidence="6 8" id="KW-0472">Membrane</keyword>
<dbReference type="SFLD" id="SFLDG01168">
    <property type="entry name" value="Ferric_reductase_subgroup_(FRE"/>
    <property type="match status" value="1"/>
</dbReference>
<dbReference type="GO" id="GO:0005886">
    <property type="term" value="C:plasma membrane"/>
    <property type="evidence" value="ECO:0007669"/>
    <property type="project" value="TreeGrafter"/>
</dbReference>
<comment type="subcellular location">
    <subcellularLocation>
        <location evidence="1">Membrane</location>
        <topology evidence="1">Multi-pass membrane protein</topology>
    </subcellularLocation>
</comment>
<keyword evidence="4 8" id="KW-1133">Transmembrane helix</keyword>
<feature type="transmembrane region" description="Helical" evidence="8">
    <location>
        <begin position="446"/>
        <end position="464"/>
    </location>
</feature>
<dbReference type="PROSITE" id="PS51384">
    <property type="entry name" value="FAD_FR"/>
    <property type="match status" value="1"/>
</dbReference>
<dbReference type="InterPro" id="IPR013130">
    <property type="entry name" value="Fe3_Rdtase_TM_dom"/>
</dbReference>
<comment type="caution">
    <text evidence="10">The sequence shown here is derived from an EMBL/GenBank/DDBJ whole genome shotgun (WGS) entry which is preliminary data.</text>
</comment>
<dbReference type="GO" id="GO:0006879">
    <property type="term" value="P:intracellular iron ion homeostasis"/>
    <property type="evidence" value="ECO:0007669"/>
    <property type="project" value="TreeGrafter"/>
</dbReference>
<feature type="transmembrane region" description="Helical" evidence="8">
    <location>
        <begin position="316"/>
        <end position="333"/>
    </location>
</feature>
<feature type="transmembrane region" description="Helical" evidence="8">
    <location>
        <begin position="470"/>
        <end position="494"/>
    </location>
</feature>
<name>A0A9P6VFN1_9HELO</name>
<gene>
    <name evidence="10" type="ORF">D0Z07_7000</name>
</gene>
<dbReference type="InterPro" id="IPR051410">
    <property type="entry name" value="Ferric/Cupric_Reductase"/>
</dbReference>
<feature type="compositionally biased region" description="Polar residues" evidence="7">
    <location>
        <begin position="141"/>
        <end position="164"/>
    </location>
</feature>
<feature type="compositionally biased region" description="Low complexity" evidence="7">
    <location>
        <begin position="377"/>
        <end position="392"/>
    </location>
</feature>
<feature type="compositionally biased region" description="Low complexity" evidence="7">
    <location>
        <begin position="165"/>
        <end position="183"/>
    </location>
</feature>
<dbReference type="Pfam" id="PF08022">
    <property type="entry name" value="FAD_binding_8"/>
    <property type="match status" value="1"/>
</dbReference>
<protein>
    <submittedName>
        <fullName evidence="10">Ferric reductase B</fullName>
    </submittedName>
</protein>
<feature type="domain" description="FAD-binding FR-type" evidence="9">
    <location>
        <begin position="638"/>
        <end position="756"/>
    </location>
</feature>
<dbReference type="GO" id="GO:0015677">
    <property type="term" value="P:copper ion import"/>
    <property type="evidence" value="ECO:0007669"/>
    <property type="project" value="TreeGrafter"/>
</dbReference>
<evidence type="ECO:0000313" key="10">
    <source>
        <dbReference type="EMBL" id="KAG0647051.1"/>
    </source>
</evidence>
<dbReference type="SFLD" id="SFLDS00052">
    <property type="entry name" value="Ferric_Reductase_Domain"/>
    <property type="match status" value="1"/>
</dbReference>
<feature type="compositionally biased region" description="Polar residues" evidence="7">
    <location>
        <begin position="188"/>
        <end position="197"/>
    </location>
</feature>
<feature type="transmembrane region" description="Helical" evidence="8">
    <location>
        <begin position="522"/>
        <end position="542"/>
    </location>
</feature>
<dbReference type="Proteomes" id="UP000785200">
    <property type="component" value="Unassembled WGS sequence"/>
</dbReference>
<dbReference type="GO" id="GO:0000293">
    <property type="term" value="F:ferric-chelate reductase activity"/>
    <property type="evidence" value="ECO:0007669"/>
    <property type="project" value="TreeGrafter"/>
</dbReference>
<evidence type="ECO:0000256" key="6">
    <source>
        <dbReference type="ARBA" id="ARBA00023136"/>
    </source>
</evidence>
<evidence type="ECO:0000256" key="3">
    <source>
        <dbReference type="ARBA" id="ARBA00022692"/>
    </source>
</evidence>
<proteinExistence type="predicted"/>
<keyword evidence="5" id="KW-0406">Ion transport</keyword>
<feature type="transmembrane region" description="Helical" evidence="8">
    <location>
        <begin position="583"/>
        <end position="606"/>
    </location>
</feature>
<keyword evidence="11" id="KW-1185">Reference proteome</keyword>